<dbReference type="PANTHER" id="PTHR33452">
    <property type="entry name" value="OXIDOREDUCTASE CATD-RELATED"/>
    <property type="match status" value="1"/>
</dbReference>
<name>A0A519BG95_ACIG2</name>
<evidence type="ECO:0000256" key="6">
    <source>
        <dbReference type="ARBA" id="ARBA00023136"/>
    </source>
</evidence>
<comment type="similarity">
    <text evidence="2">Belongs to the DoxX family.</text>
</comment>
<evidence type="ECO:0000256" key="5">
    <source>
        <dbReference type="ARBA" id="ARBA00022989"/>
    </source>
</evidence>
<gene>
    <name evidence="8" type="ORF">EVJ46_04480</name>
</gene>
<reference evidence="8 9" key="1">
    <citation type="journal article" date="2019" name="ISME J.">
        <title>Insights into ecological role of a new deltaproteobacterial order Candidatus Acidulodesulfobacterales by metagenomics and metatranscriptomics.</title>
        <authorList>
            <person name="Tan S."/>
            <person name="Liu J."/>
            <person name="Fang Y."/>
            <person name="Hedlund B.P."/>
            <person name="Lian Z.H."/>
            <person name="Huang L.Y."/>
            <person name="Li J.T."/>
            <person name="Huang L.N."/>
            <person name="Li W.J."/>
            <person name="Jiang H.C."/>
            <person name="Dong H.L."/>
            <person name="Shu W.S."/>
        </authorList>
    </citation>
    <scope>NUCLEOTIDE SEQUENCE [LARGE SCALE GENOMIC DNA]</scope>
    <source>
        <strain evidence="8">AP2</strain>
    </source>
</reference>
<dbReference type="Pfam" id="PF07681">
    <property type="entry name" value="DoxX"/>
    <property type="match status" value="1"/>
</dbReference>
<dbReference type="InterPro" id="IPR051907">
    <property type="entry name" value="DoxX-like_oxidoreductase"/>
</dbReference>
<feature type="transmembrane region" description="Helical" evidence="7">
    <location>
        <begin position="68"/>
        <end position="88"/>
    </location>
</feature>
<sequence length="137" mass="15028">MKANSAALFFLRFVLFLSFFYHGSGILFDWFDGPGIAGFAGYMNFPVIIAVLVGIAEFTGSLAMVSGVLTRIGALNIMLVMLGAIFILHLPHGFNIMNNGYEYALTEFTIALSIFIMGPGDYTLTSIVKKDLPFILR</sequence>
<evidence type="ECO:0000256" key="3">
    <source>
        <dbReference type="ARBA" id="ARBA00022475"/>
    </source>
</evidence>
<evidence type="ECO:0000313" key="9">
    <source>
        <dbReference type="Proteomes" id="UP000316562"/>
    </source>
</evidence>
<evidence type="ECO:0000256" key="7">
    <source>
        <dbReference type="SAM" id="Phobius"/>
    </source>
</evidence>
<keyword evidence="6 7" id="KW-0472">Membrane</keyword>
<keyword evidence="5 7" id="KW-1133">Transmembrane helix</keyword>
<organism evidence="8 9">
    <name type="scientific">Acididesulfobacter guangdongensis</name>
    <dbReference type="NCBI Taxonomy" id="2597225"/>
    <lineage>
        <taxon>Bacteria</taxon>
        <taxon>Deltaproteobacteria</taxon>
        <taxon>Candidatus Acidulodesulfobacterales</taxon>
        <taxon>Candidatus Acididesulfobacter</taxon>
    </lineage>
</organism>
<feature type="transmembrane region" description="Helical" evidence="7">
    <location>
        <begin position="35"/>
        <end position="56"/>
    </location>
</feature>
<keyword evidence="4 7" id="KW-0812">Transmembrane</keyword>
<feature type="transmembrane region" description="Helical" evidence="7">
    <location>
        <begin position="108"/>
        <end position="128"/>
    </location>
</feature>
<keyword evidence="3" id="KW-1003">Cell membrane</keyword>
<protein>
    <submittedName>
        <fullName evidence="8">DoxX family protein</fullName>
    </submittedName>
</protein>
<accession>A0A519BG95</accession>
<comment type="subcellular location">
    <subcellularLocation>
        <location evidence="1">Cell membrane</location>
        <topology evidence="1">Multi-pass membrane protein</topology>
    </subcellularLocation>
</comment>
<evidence type="ECO:0000256" key="4">
    <source>
        <dbReference type="ARBA" id="ARBA00022692"/>
    </source>
</evidence>
<dbReference type="AlphaFoldDB" id="A0A519BG95"/>
<evidence type="ECO:0000256" key="1">
    <source>
        <dbReference type="ARBA" id="ARBA00004651"/>
    </source>
</evidence>
<dbReference type="InterPro" id="IPR032808">
    <property type="entry name" value="DoxX"/>
</dbReference>
<dbReference type="GO" id="GO:0005886">
    <property type="term" value="C:plasma membrane"/>
    <property type="evidence" value="ECO:0007669"/>
    <property type="project" value="UniProtKB-SubCell"/>
</dbReference>
<dbReference type="EMBL" id="SGBC01000002">
    <property type="protein sequence ID" value="RZD16295.1"/>
    <property type="molecule type" value="Genomic_DNA"/>
</dbReference>
<comment type="caution">
    <text evidence="8">The sequence shown here is derived from an EMBL/GenBank/DDBJ whole genome shotgun (WGS) entry which is preliminary data.</text>
</comment>
<dbReference type="PANTHER" id="PTHR33452:SF1">
    <property type="entry name" value="INNER MEMBRANE PROTEIN YPHA-RELATED"/>
    <property type="match status" value="1"/>
</dbReference>
<evidence type="ECO:0000256" key="2">
    <source>
        <dbReference type="ARBA" id="ARBA00006679"/>
    </source>
</evidence>
<dbReference type="Proteomes" id="UP000316562">
    <property type="component" value="Unassembled WGS sequence"/>
</dbReference>
<proteinExistence type="inferred from homology"/>
<evidence type="ECO:0000313" key="8">
    <source>
        <dbReference type="EMBL" id="RZD16295.1"/>
    </source>
</evidence>